<reference evidence="1 2" key="1">
    <citation type="submission" date="2017-08" db="EMBL/GenBank/DDBJ databases">
        <title>Infants hospitalized years apart are colonized by the same room-sourced microbial strains.</title>
        <authorList>
            <person name="Brooks B."/>
            <person name="Olm M.R."/>
            <person name="Firek B.A."/>
            <person name="Baker R."/>
            <person name="Thomas B.C."/>
            <person name="Morowitz M.J."/>
            <person name="Banfield J.F."/>
        </authorList>
    </citation>
    <scope>NUCLEOTIDE SEQUENCE [LARGE SCALE GENOMIC DNA]</scope>
    <source>
        <strain evidence="1">S2_003_000_R2_14</strain>
    </source>
</reference>
<name>A0A2W5T698_9BACT</name>
<proteinExistence type="predicted"/>
<evidence type="ECO:0000313" key="1">
    <source>
        <dbReference type="EMBL" id="PZR11039.1"/>
    </source>
</evidence>
<accession>A0A2W5T698</accession>
<dbReference type="EMBL" id="QFQP01000015">
    <property type="protein sequence ID" value="PZR11039.1"/>
    <property type="molecule type" value="Genomic_DNA"/>
</dbReference>
<sequence length="129" mass="14380">MPASSSTTAPITFDVFWRWIQEHRNCLLRVGNADVVLMDHELAHWDFFDEDDGRAVVQCIFGKALVGEVLIERSEVLFVQASPDIESPNSTAWNFECIGGNKEENYPLFSFLLSHGMEGAAGGGHTLKH</sequence>
<comment type="caution">
    <text evidence="1">The sequence shown here is derived from an EMBL/GenBank/DDBJ whole genome shotgun (WGS) entry which is preliminary data.</text>
</comment>
<dbReference type="Proteomes" id="UP000249061">
    <property type="component" value="Unassembled WGS sequence"/>
</dbReference>
<evidence type="ECO:0000313" key="2">
    <source>
        <dbReference type="Proteomes" id="UP000249061"/>
    </source>
</evidence>
<dbReference type="AlphaFoldDB" id="A0A2W5T698"/>
<protein>
    <submittedName>
        <fullName evidence="1">Uncharacterized protein</fullName>
    </submittedName>
</protein>
<gene>
    <name evidence="1" type="ORF">DI536_18025</name>
</gene>
<organism evidence="1 2">
    <name type="scientific">Archangium gephyra</name>
    <dbReference type="NCBI Taxonomy" id="48"/>
    <lineage>
        <taxon>Bacteria</taxon>
        <taxon>Pseudomonadati</taxon>
        <taxon>Myxococcota</taxon>
        <taxon>Myxococcia</taxon>
        <taxon>Myxococcales</taxon>
        <taxon>Cystobacterineae</taxon>
        <taxon>Archangiaceae</taxon>
        <taxon>Archangium</taxon>
    </lineage>
</organism>